<dbReference type="Proteomes" id="UP000678499">
    <property type="component" value="Unassembled WGS sequence"/>
</dbReference>
<name>A0A7R9GG22_9CRUS</name>
<organism evidence="2">
    <name type="scientific">Notodromas monacha</name>
    <dbReference type="NCBI Taxonomy" id="399045"/>
    <lineage>
        <taxon>Eukaryota</taxon>
        <taxon>Metazoa</taxon>
        <taxon>Ecdysozoa</taxon>
        <taxon>Arthropoda</taxon>
        <taxon>Crustacea</taxon>
        <taxon>Oligostraca</taxon>
        <taxon>Ostracoda</taxon>
        <taxon>Podocopa</taxon>
        <taxon>Podocopida</taxon>
        <taxon>Cypridocopina</taxon>
        <taxon>Cypridoidea</taxon>
        <taxon>Cyprididae</taxon>
        <taxon>Notodromas</taxon>
    </lineage>
</organism>
<dbReference type="GO" id="GO:0030198">
    <property type="term" value="P:extracellular matrix organization"/>
    <property type="evidence" value="ECO:0007669"/>
    <property type="project" value="TreeGrafter"/>
</dbReference>
<dbReference type="OrthoDB" id="6368361at2759"/>
<proteinExistence type="predicted"/>
<dbReference type="InterPro" id="IPR050904">
    <property type="entry name" value="Adhesion/Biosynth-related"/>
</dbReference>
<dbReference type="AlphaFoldDB" id="A0A7R9GG22"/>
<dbReference type="Pfam" id="PF02469">
    <property type="entry name" value="Fasciclin"/>
    <property type="match status" value="2"/>
</dbReference>
<dbReference type="PROSITE" id="PS50213">
    <property type="entry name" value="FAS1"/>
    <property type="match status" value="2"/>
</dbReference>
<feature type="domain" description="FAS1" evidence="1">
    <location>
        <begin position="1"/>
        <end position="151"/>
    </location>
</feature>
<dbReference type="EMBL" id="OA883731">
    <property type="protein sequence ID" value="CAD7279580.1"/>
    <property type="molecule type" value="Genomic_DNA"/>
</dbReference>
<gene>
    <name evidence="2" type="ORF">NMOB1V02_LOCUS7249</name>
</gene>
<reference evidence="2" key="1">
    <citation type="submission" date="2020-11" db="EMBL/GenBank/DDBJ databases">
        <authorList>
            <person name="Tran Van P."/>
        </authorList>
    </citation>
    <scope>NUCLEOTIDE SEQUENCE</scope>
</reference>
<protein>
    <recommendedName>
        <fullName evidence="1">FAS1 domain-containing protein</fullName>
    </recommendedName>
</protein>
<accession>A0A7R9GG22</accession>
<dbReference type="PANTHER" id="PTHR10900">
    <property type="entry name" value="PERIOSTIN-RELATED"/>
    <property type="match status" value="1"/>
</dbReference>
<dbReference type="GO" id="GO:0007155">
    <property type="term" value="P:cell adhesion"/>
    <property type="evidence" value="ECO:0007669"/>
    <property type="project" value="TreeGrafter"/>
</dbReference>
<feature type="domain" description="FAS1" evidence="1">
    <location>
        <begin position="349"/>
        <end position="459"/>
    </location>
</feature>
<dbReference type="Gene3D" id="2.30.180.10">
    <property type="entry name" value="FAS1 domain"/>
    <property type="match status" value="3"/>
</dbReference>
<evidence type="ECO:0000313" key="2">
    <source>
        <dbReference type="EMBL" id="CAD7279580.1"/>
    </source>
</evidence>
<evidence type="ECO:0000259" key="1">
    <source>
        <dbReference type="PROSITE" id="PS50213"/>
    </source>
</evidence>
<dbReference type="SMART" id="SM00554">
    <property type="entry name" value="FAS1"/>
    <property type="match status" value="2"/>
</dbReference>
<evidence type="ECO:0000313" key="3">
    <source>
        <dbReference type="Proteomes" id="UP000678499"/>
    </source>
</evidence>
<dbReference type="GO" id="GO:0005615">
    <property type="term" value="C:extracellular space"/>
    <property type="evidence" value="ECO:0007669"/>
    <property type="project" value="TreeGrafter"/>
</dbReference>
<keyword evidence="3" id="KW-1185">Reference proteome</keyword>
<dbReference type="PANTHER" id="PTHR10900:SF124">
    <property type="entry name" value="FI05614P"/>
    <property type="match status" value="1"/>
</dbReference>
<dbReference type="InterPro" id="IPR036378">
    <property type="entry name" value="FAS1_dom_sf"/>
</dbReference>
<dbReference type="GO" id="GO:0050839">
    <property type="term" value="F:cell adhesion molecule binding"/>
    <property type="evidence" value="ECO:0007669"/>
    <property type="project" value="TreeGrafter"/>
</dbReference>
<dbReference type="GO" id="GO:0031012">
    <property type="term" value="C:extracellular matrix"/>
    <property type="evidence" value="ECO:0007669"/>
    <property type="project" value="TreeGrafter"/>
</dbReference>
<dbReference type="InterPro" id="IPR000782">
    <property type="entry name" value="FAS1_domain"/>
</dbReference>
<dbReference type="SUPFAM" id="SSF82153">
    <property type="entry name" value="FAS1 domain"/>
    <property type="match status" value="2"/>
</dbReference>
<dbReference type="EMBL" id="CAJPEX010001694">
    <property type="protein sequence ID" value="CAG0919732.1"/>
    <property type="molecule type" value="Genomic_DNA"/>
</dbReference>
<sequence length="459" mass="52155">MFRRNLGENPSFLDAHFVIGGPFLSRIPKTLGQAMLESKSVTALVPTNEAVRRFEERKRQEGHDLNVVWSQIYQYHFLNLPLTASDLQEEVLTELRGNYPVYVTRTEHHDRRQSTIYLNNARLLRHDIRGSVKDDLGMQEPQVMHIIDEVLEPIVPRIRNNKAPEASLFNPSAWELLDKSSEYNLALTKWRGIVMERNMQDWYSGSELKTYFIPIDAGNRIEKGRLDDLALAGHVIPGQVLFTRTLNSGSTHGQAVKFESGVAELVASDKYQGRARNQAPKLKVMLSVKNITSPDANRKMHTLLFAQSHTVVGDQLRKEGTVMVEIERANIPVKNGVVHLIKRPLLTVDETLTQLIEGNPDLKKFAELLKTQAPTTWNAILRANEGTTVLAPSDEAFNRMGRQTYTNLVSNRKRFEQIASYHVVLEKFSIKNALNIKKSATQDDEIIDENEERLSIEVS</sequence>